<keyword evidence="2" id="KW-0472">Membrane</keyword>
<keyword evidence="2" id="KW-0812">Transmembrane</keyword>
<organism evidence="3 4">
    <name type="scientific">Streblomastix strix</name>
    <dbReference type="NCBI Taxonomy" id="222440"/>
    <lineage>
        <taxon>Eukaryota</taxon>
        <taxon>Metamonada</taxon>
        <taxon>Preaxostyla</taxon>
        <taxon>Oxymonadida</taxon>
        <taxon>Streblomastigidae</taxon>
        <taxon>Streblomastix</taxon>
    </lineage>
</organism>
<evidence type="ECO:0000313" key="3">
    <source>
        <dbReference type="EMBL" id="KAA6363156.1"/>
    </source>
</evidence>
<feature type="region of interest" description="Disordered" evidence="1">
    <location>
        <begin position="1"/>
        <end position="23"/>
    </location>
</feature>
<feature type="compositionally biased region" description="Basic and acidic residues" evidence="1">
    <location>
        <begin position="7"/>
        <end position="19"/>
    </location>
</feature>
<reference evidence="3 4" key="1">
    <citation type="submission" date="2019-03" db="EMBL/GenBank/DDBJ databases">
        <title>Single cell metagenomics reveals metabolic interactions within the superorganism composed of flagellate Streblomastix strix and complex community of Bacteroidetes bacteria on its surface.</title>
        <authorList>
            <person name="Treitli S.C."/>
            <person name="Kolisko M."/>
            <person name="Husnik F."/>
            <person name="Keeling P."/>
            <person name="Hampl V."/>
        </authorList>
    </citation>
    <scope>NUCLEOTIDE SEQUENCE [LARGE SCALE GENOMIC DNA]</scope>
    <source>
        <strain evidence="3">ST1C</strain>
    </source>
</reference>
<accession>A0A5J4TXD2</accession>
<name>A0A5J4TXD2_9EUKA</name>
<evidence type="ECO:0000256" key="2">
    <source>
        <dbReference type="SAM" id="Phobius"/>
    </source>
</evidence>
<evidence type="ECO:0000313" key="4">
    <source>
        <dbReference type="Proteomes" id="UP000324800"/>
    </source>
</evidence>
<keyword evidence="2" id="KW-1133">Transmembrane helix</keyword>
<evidence type="ECO:0000256" key="1">
    <source>
        <dbReference type="SAM" id="MobiDB-lite"/>
    </source>
</evidence>
<dbReference type="Proteomes" id="UP000324800">
    <property type="component" value="Unassembled WGS sequence"/>
</dbReference>
<proteinExistence type="predicted"/>
<feature type="transmembrane region" description="Helical" evidence="2">
    <location>
        <begin position="59"/>
        <end position="78"/>
    </location>
</feature>
<comment type="caution">
    <text evidence="3">The sequence shown here is derived from an EMBL/GenBank/DDBJ whole genome shotgun (WGS) entry which is preliminary data.</text>
</comment>
<gene>
    <name evidence="3" type="ORF">EZS28_041317</name>
</gene>
<dbReference type="EMBL" id="SNRW01023262">
    <property type="protein sequence ID" value="KAA6363156.1"/>
    <property type="molecule type" value="Genomic_DNA"/>
</dbReference>
<sequence length="106" mass="12388">MSNLHPNDLKDEETSKEQSLEEEPNNAIIKLDLQIAIDSKSDNNESEKFVAFELIGFQFYANVIYIAYILEYSIIIYIEPPFAENPRNGKLFDYVRIIYIGKFNIF</sequence>
<protein>
    <submittedName>
        <fullName evidence="3">Uncharacterized protein</fullName>
    </submittedName>
</protein>
<dbReference type="AlphaFoldDB" id="A0A5J4TXD2"/>